<evidence type="ECO:0000313" key="2">
    <source>
        <dbReference type="Proteomes" id="UP000324800"/>
    </source>
</evidence>
<sequence length="195" mass="22951">MIRTPEQKRNLRYIVNSSDCTLPELHRFCAAASKQSGTEYTRQLMRTMEKQPMNLEETGRLTPIRSFYSTPIIADRSQIGLQSSNKRRGTSSTFMNDQRVIEGSVKLIRSQKKNKNSLPDQIEFDGEIAEGLQLLYGYRQYVPGFQNFIKTKEKSWKMHQQIPQYDKYRKYPPQPTKFDLYNFQKREKLAKNPII</sequence>
<proteinExistence type="predicted"/>
<name>A0A5J4VDU0_9EUKA</name>
<accession>A0A5J4VDU0</accession>
<gene>
    <name evidence="1" type="ORF">EZS28_023744</name>
</gene>
<protein>
    <submittedName>
        <fullName evidence="1">Uncharacterized protein</fullName>
    </submittedName>
</protein>
<reference evidence="1 2" key="1">
    <citation type="submission" date="2019-03" db="EMBL/GenBank/DDBJ databases">
        <title>Single cell metagenomics reveals metabolic interactions within the superorganism composed of flagellate Streblomastix strix and complex community of Bacteroidetes bacteria on its surface.</title>
        <authorList>
            <person name="Treitli S.C."/>
            <person name="Kolisko M."/>
            <person name="Husnik F."/>
            <person name="Keeling P."/>
            <person name="Hampl V."/>
        </authorList>
    </citation>
    <scope>NUCLEOTIDE SEQUENCE [LARGE SCALE GENOMIC DNA]</scope>
    <source>
        <strain evidence="1">ST1C</strain>
    </source>
</reference>
<organism evidence="1 2">
    <name type="scientific">Streblomastix strix</name>
    <dbReference type="NCBI Taxonomy" id="222440"/>
    <lineage>
        <taxon>Eukaryota</taxon>
        <taxon>Metamonada</taxon>
        <taxon>Preaxostyla</taxon>
        <taxon>Oxymonadida</taxon>
        <taxon>Streblomastigidae</taxon>
        <taxon>Streblomastix</taxon>
    </lineage>
</organism>
<dbReference type="Proteomes" id="UP000324800">
    <property type="component" value="Unassembled WGS sequence"/>
</dbReference>
<dbReference type="AlphaFoldDB" id="A0A5J4VDU0"/>
<dbReference type="EMBL" id="SNRW01007740">
    <property type="protein sequence ID" value="KAA6380730.1"/>
    <property type="molecule type" value="Genomic_DNA"/>
</dbReference>
<comment type="caution">
    <text evidence="1">The sequence shown here is derived from an EMBL/GenBank/DDBJ whole genome shotgun (WGS) entry which is preliminary data.</text>
</comment>
<evidence type="ECO:0000313" key="1">
    <source>
        <dbReference type="EMBL" id="KAA6380730.1"/>
    </source>
</evidence>